<dbReference type="SUPFAM" id="SSF81415">
    <property type="entry name" value="Mitochondrial cytochrome c oxidase subunit VIc"/>
    <property type="match status" value="1"/>
</dbReference>
<comment type="function">
    <text evidence="9">Component of the cytochrome c oxidase, the last enzyme in the mitochondrial electron transport chain which drives oxidative phosphorylation. The respiratory chain contains 3 multisubunit complexes succinate dehydrogenase (complex II, CII), ubiquinol-cytochrome c oxidoreductase (cytochrome b-c1 complex, complex III, CIII) and cytochrome c oxidase (complex IV, CIV), that cooperate to transfer electrons derived from NADH and succinate to molecular oxygen, creating an electrochemical gradient over the inner membrane that drives transmembrane transport and the ATP synthase. Cytochrome c oxidase is the component of the respiratory chain that catalyzes the reduction of oxygen to water. Electrons originating from reduced cytochrome c in the intermembrane space (IMS) are transferred via the dinuclear copper A center (CU(A)) of subunit 2 and heme A of subunit 1 to the active site in subunit 1, a binuclear center (BNC) formed by heme A3 and copper B (CU(B)). The BNC reduces molecular oxygen to 2 water molecules using 4 electrons from cytochrome c in the IMS and 4 protons from the mitochondrial matrix.</text>
</comment>
<feature type="transmembrane region" description="Helical" evidence="9">
    <location>
        <begin position="60"/>
        <end position="80"/>
    </location>
</feature>
<evidence type="ECO:0000256" key="1">
    <source>
        <dbReference type="ARBA" id="ARBA00004434"/>
    </source>
</evidence>
<dbReference type="GO" id="GO:0006123">
    <property type="term" value="P:mitochondrial electron transport, cytochrome c to oxygen"/>
    <property type="evidence" value="ECO:0007669"/>
    <property type="project" value="UniProtKB-UniRule"/>
</dbReference>
<evidence type="ECO:0000256" key="6">
    <source>
        <dbReference type="ARBA" id="ARBA00022989"/>
    </source>
</evidence>
<evidence type="ECO:0000256" key="3">
    <source>
        <dbReference type="ARBA" id="ARBA00007204"/>
    </source>
</evidence>
<dbReference type="CDD" id="cd22901">
    <property type="entry name" value="CcO_VIc"/>
    <property type="match status" value="1"/>
</dbReference>
<keyword evidence="6 9" id="KW-1133">Transmembrane helix</keyword>
<evidence type="ECO:0000313" key="10">
    <source>
        <dbReference type="Proteomes" id="UP001108280"/>
    </source>
</evidence>
<keyword evidence="4 9" id="KW-0812">Transmembrane</keyword>
<comment type="similarity">
    <text evidence="3 9">Belongs to the cytochrome c oxidase subunit 6c family.</text>
</comment>
<dbReference type="GeneID" id="100753143"/>
<evidence type="ECO:0000256" key="2">
    <source>
        <dbReference type="ARBA" id="ARBA00004673"/>
    </source>
</evidence>
<comment type="pathway">
    <text evidence="2 9">Energy metabolism; oxidative phosphorylation.</text>
</comment>
<reference evidence="11" key="3">
    <citation type="submission" date="2025-08" db="UniProtKB">
        <authorList>
            <consortium name="RefSeq"/>
        </authorList>
    </citation>
    <scope>IDENTIFICATION</scope>
    <source>
        <strain evidence="11">17A/GY</strain>
        <tissue evidence="11">Liver</tissue>
    </source>
</reference>
<reference evidence="10" key="2">
    <citation type="journal article" date="2020" name="Biotechnol. Bioeng.">
        <title>Chromosome-scale scaffolds for the Chinese hamster reference genome assembly to facilitate the study of the CHO epigenome.</title>
        <authorList>
            <person name="Hilliard W."/>
            <person name="MacDonald M."/>
            <person name="Lee K.H."/>
        </authorList>
    </citation>
    <scope>NUCLEOTIDE SEQUENCE [LARGE SCALE GENOMIC DNA]</scope>
    <source>
        <strain evidence="10">17A/GY</strain>
    </source>
</reference>
<name>A0A9J7GLW9_CRIGR</name>
<reference evidence="10" key="1">
    <citation type="journal article" date="2018" name="Biotechnol. Bioeng.">
        <title>A reference genome of the Chinese hamster based on a hybrid assembly strategy.</title>
        <authorList>
            <person name="Rupp O."/>
            <person name="MacDonald M.L."/>
            <person name="Li S."/>
            <person name="Dhiman H."/>
            <person name="Polson S."/>
            <person name="Griep S."/>
            <person name="Heffner K."/>
            <person name="Hernandez I."/>
            <person name="Brinkrolf K."/>
            <person name="Jadhav V."/>
            <person name="Samoudi M."/>
            <person name="Hao H."/>
            <person name="Kingham B."/>
            <person name="Goesmann A."/>
            <person name="Betenbaugh M.J."/>
            <person name="Lewis N.E."/>
            <person name="Borth N."/>
            <person name="Lee K.H."/>
        </authorList>
    </citation>
    <scope>NUCLEOTIDE SEQUENCE [LARGE SCALE GENOMIC DNA]</scope>
    <source>
        <strain evidence="10">17A/GY</strain>
    </source>
</reference>
<dbReference type="InterPro" id="IPR034884">
    <property type="entry name" value="Cytochrome_c_oxidase_VIc/VIIs"/>
</dbReference>
<dbReference type="AlphaFoldDB" id="A0A9J7GLW9"/>
<dbReference type="Proteomes" id="UP001108280">
    <property type="component" value="Chromosome 2"/>
</dbReference>
<organism evidence="10 11">
    <name type="scientific">Cricetulus griseus</name>
    <name type="common">Chinese hamster</name>
    <name type="synonym">Cricetulus barabensis griseus</name>
    <dbReference type="NCBI Taxonomy" id="10029"/>
    <lineage>
        <taxon>Eukaryota</taxon>
        <taxon>Metazoa</taxon>
        <taxon>Chordata</taxon>
        <taxon>Craniata</taxon>
        <taxon>Vertebrata</taxon>
        <taxon>Euteleostomi</taxon>
        <taxon>Mammalia</taxon>
        <taxon>Eutheria</taxon>
        <taxon>Euarchontoglires</taxon>
        <taxon>Glires</taxon>
        <taxon>Rodentia</taxon>
        <taxon>Myomorpha</taxon>
        <taxon>Muroidea</taxon>
        <taxon>Cricetidae</taxon>
        <taxon>Cricetinae</taxon>
        <taxon>Cricetulus</taxon>
    </lineage>
</organism>
<evidence type="ECO:0000313" key="11">
    <source>
        <dbReference type="RefSeq" id="XP_035294701.1"/>
    </source>
</evidence>
<comment type="subcellular location">
    <subcellularLocation>
        <location evidence="1 9">Mitochondrion inner membrane</location>
        <topology evidence="1 9">Single-pass membrane protein</topology>
    </subcellularLocation>
</comment>
<keyword evidence="5 9" id="KW-0999">Mitochondrion inner membrane</keyword>
<evidence type="ECO:0000256" key="4">
    <source>
        <dbReference type="ARBA" id="ARBA00022692"/>
    </source>
</evidence>
<dbReference type="Gene3D" id="4.10.93.10">
    <property type="entry name" value="Mitochondrial cytochrome c oxidase subunit VIc/VIIs"/>
    <property type="match status" value="1"/>
</dbReference>
<evidence type="ECO:0000256" key="8">
    <source>
        <dbReference type="ARBA" id="ARBA00023136"/>
    </source>
</evidence>
<comment type="subunit">
    <text evidence="9">Component of the cytochrome c oxidase (complex IV, CIV), a multisubunit enzyme composed of 14 subunits. The complex is composed of a catalytic core of 3 subunits MT-CO1, MT-CO2 and MT-CO3, encoded in the mitochondrial DNA, and 11 supernumerary subunits COX4I, COX5A, COX5B, COX6A, COX6B, COX6C, COX7A, COX7B, COX7C, COX8 and NDUFA4, which are encoded in the nuclear genome. The complex exists as a monomer or a dimer and forms supercomplexes (SCs) in the inner mitochondrial membrane with NADH-ubiquinone oxidoreductase (complex I, CI) and ubiquinol-cytochrome c oxidoreductase (cytochrome b-c1 complex, complex III, CIII), resulting in different assemblies (supercomplex SCI(1)III(2)IV(1) and megacomplex MCI(2)III(2)IV(2)).</text>
</comment>
<dbReference type="RefSeq" id="XP_016834380.1">
    <property type="nucleotide sequence ID" value="XM_016978891.3"/>
</dbReference>
<dbReference type="OrthoDB" id="10051322at2759"/>
<dbReference type="PANTHER" id="PTHR48416">
    <property type="entry name" value="CYTOCHROME C OXIDASE SUBUNIT 6C"/>
    <property type="match status" value="1"/>
</dbReference>
<evidence type="ECO:0000256" key="9">
    <source>
        <dbReference type="RuleBase" id="RU368096"/>
    </source>
</evidence>
<dbReference type="InterPro" id="IPR051389">
    <property type="entry name" value="Cytochrome_c_oxidase_VIc"/>
</dbReference>
<accession>A0A9J7GLW9</accession>
<dbReference type="InterPro" id="IPR037169">
    <property type="entry name" value="Cytochrome_c_oxidase_VIc_sf"/>
</dbReference>
<evidence type="ECO:0000256" key="7">
    <source>
        <dbReference type="ARBA" id="ARBA00023128"/>
    </source>
</evidence>
<protein>
    <recommendedName>
        <fullName evidence="9">Cytochrome c oxidase subunit 6C</fullName>
    </recommendedName>
    <alternativeName>
        <fullName evidence="9">Cytochrome c oxidase polypeptide VIc</fullName>
    </alternativeName>
</protein>
<dbReference type="RefSeq" id="XP_035294701.1">
    <property type="nucleotide sequence ID" value="XM_035438810.1"/>
</dbReference>
<proteinExistence type="inferred from homology"/>
<dbReference type="PANTHER" id="PTHR48416:SF1">
    <property type="entry name" value="CYTOCHROME C OXIDASE SUBUNIT 6C"/>
    <property type="match status" value="1"/>
</dbReference>
<dbReference type="GO" id="GO:0005743">
    <property type="term" value="C:mitochondrial inner membrane"/>
    <property type="evidence" value="ECO:0007669"/>
    <property type="project" value="UniProtKB-SubCell"/>
</dbReference>
<dbReference type="KEGG" id="cge:100753143"/>
<keyword evidence="10" id="KW-1185">Reference proteome</keyword>
<gene>
    <name evidence="11" type="primary">LOC100753143</name>
</gene>
<keyword evidence="8 9" id="KW-0472">Membrane</keyword>
<sequence>MLVAEAPVPPCGSLLVSVFRLALPNRLMEPGRTLVWRTFATVSSSALPKPQMHGLLAKHLRVHVIGVFIMALGVAASYKFSVVEPRKKMYADFYRDYNSMKDFKEMKKAGIF</sequence>
<keyword evidence="7 9" id="KW-0496">Mitochondrion</keyword>
<evidence type="ECO:0000256" key="5">
    <source>
        <dbReference type="ARBA" id="ARBA00022792"/>
    </source>
</evidence>
<dbReference type="GO" id="GO:0045277">
    <property type="term" value="C:respiratory chain complex IV"/>
    <property type="evidence" value="ECO:0007669"/>
    <property type="project" value="UniProtKB-UniRule"/>
</dbReference>
<dbReference type="Pfam" id="PF02937">
    <property type="entry name" value="COX6C"/>
    <property type="match status" value="1"/>
</dbReference>